<organism evidence="1 2">
    <name type="scientific">Glacieibacterium arshaanense</name>
    <dbReference type="NCBI Taxonomy" id="2511025"/>
    <lineage>
        <taxon>Bacteria</taxon>
        <taxon>Pseudomonadati</taxon>
        <taxon>Pseudomonadota</taxon>
        <taxon>Alphaproteobacteria</taxon>
        <taxon>Sphingomonadales</taxon>
        <taxon>Sphingosinicellaceae</taxon>
        <taxon>Glacieibacterium</taxon>
    </lineage>
</organism>
<proteinExistence type="predicted"/>
<name>A0A4Y9EKM1_9SPHN</name>
<protein>
    <submittedName>
        <fullName evidence="1">Uncharacterized protein</fullName>
    </submittedName>
</protein>
<gene>
    <name evidence="1" type="ORF">EUV02_13545</name>
</gene>
<dbReference type="AlphaFoldDB" id="A0A4Y9EKM1"/>
<sequence length="135" mass="14161">MIAQGVLVRVNVAETDQISKGQVVKLTTAAVTAPIVEHLSEAGYLTHGAAEGFTLDVTVAFYDSGNYIGMAKTARIGMDFVLADAAGDTVRNWHADCTHRTAFNMESTAKRNATAVAACLDELAQGAVKVIHGAP</sequence>
<dbReference type="EMBL" id="SIHO01000003">
    <property type="protein sequence ID" value="TFU01313.1"/>
    <property type="molecule type" value="Genomic_DNA"/>
</dbReference>
<dbReference type="RefSeq" id="WP_135246817.1">
    <property type="nucleotide sequence ID" value="NZ_SIHO01000003.1"/>
</dbReference>
<evidence type="ECO:0000313" key="2">
    <source>
        <dbReference type="Proteomes" id="UP000297737"/>
    </source>
</evidence>
<evidence type="ECO:0000313" key="1">
    <source>
        <dbReference type="EMBL" id="TFU01313.1"/>
    </source>
</evidence>
<accession>A0A4Y9EKM1</accession>
<comment type="caution">
    <text evidence="1">The sequence shown here is derived from an EMBL/GenBank/DDBJ whole genome shotgun (WGS) entry which is preliminary data.</text>
</comment>
<keyword evidence="2" id="KW-1185">Reference proteome</keyword>
<dbReference type="Proteomes" id="UP000297737">
    <property type="component" value="Unassembled WGS sequence"/>
</dbReference>
<reference evidence="1 2" key="1">
    <citation type="submission" date="2019-02" db="EMBL/GenBank/DDBJ databases">
        <title>Polymorphobacter sp. isolated from the lake at the Tibet of China.</title>
        <authorList>
            <person name="Li A."/>
        </authorList>
    </citation>
    <scope>NUCLEOTIDE SEQUENCE [LARGE SCALE GENOMIC DNA]</scope>
    <source>
        <strain evidence="1 2">DJ1R-1</strain>
    </source>
</reference>